<proteinExistence type="predicted"/>
<keyword evidence="2" id="KW-1185">Reference proteome</keyword>
<reference evidence="1 2" key="1">
    <citation type="submission" date="2019-01" db="EMBL/GenBank/DDBJ databases">
        <title>Leucobacter muris sp. nov. isolated from the nose of a laboratory mouse.</title>
        <authorList>
            <person name="Benga L."/>
            <person name="Sproeer C."/>
            <person name="Schumann P."/>
            <person name="Verbarg S."/>
            <person name="Bunk B."/>
            <person name="Engelhardt E."/>
            <person name="Benten P.M."/>
            <person name="Sager M."/>
        </authorList>
    </citation>
    <scope>NUCLEOTIDE SEQUENCE [LARGE SCALE GENOMIC DNA]</scope>
    <source>
        <strain evidence="1 2">DSM 101948</strain>
    </source>
</reference>
<evidence type="ECO:0000313" key="2">
    <source>
        <dbReference type="Proteomes" id="UP000285768"/>
    </source>
</evidence>
<dbReference type="InterPro" id="IPR016130">
    <property type="entry name" value="Tyr_Pase_AS"/>
</dbReference>
<dbReference type="Pfam" id="PF13350">
    <property type="entry name" value="Y_phosphatase3"/>
    <property type="match status" value="1"/>
</dbReference>
<dbReference type="Proteomes" id="UP000285768">
    <property type="component" value="Chromosome"/>
</dbReference>
<protein>
    <submittedName>
        <fullName evidence="1">Tyrosine-protein phosphatase</fullName>
    </submittedName>
</protein>
<dbReference type="EMBL" id="CP035037">
    <property type="protein sequence ID" value="QAB18141.1"/>
    <property type="molecule type" value="Genomic_DNA"/>
</dbReference>
<evidence type="ECO:0000313" key="1">
    <source>
        <dbReference type="EMBL" id="QAB18141.1"/>
    </source>
</evidence>
<name>A0ABX5QGD0_9MICO</name>
<organism evidence="1 2">
    <name type="scientific">Leucobacter muris</name>
    <dbReference type="NCBI Taxonomy" id="1935379"/>
    <lineage>
        <taxon>Bacteria</taxon>
        <taxon>Bacillati</taxon>
        <taxon>Actinomycetota</taxon>
        <taxon>Actinomycetes</taxon>
        <taxon>Micrococcales</taxon>
        <taxon>Microbacteriaceae</taxon>
        <taxon>Leucobacter</taxon>
    </lineage>
</organism>
<dbReference type="InterPro" id="IPR029021">
    <property type="entry name" value="Prot-tyrosine_phosphatase-like"/>
</dbReference>
<gene>
    <name evidence="1" type="ORF">Leucomu_09610</name>
</gene>
<dbReference type="Gene3D" id="3.90.190.10">
    <property type="entry name" value="Protein tyrosine phosphatase superfamily"/>
    <property type="match status" value="1"/>
</dbReference>
<accession>A0ABX5QGD0</accession>
<sequence>MTTTILTRELVLSAPVNLRDLGGIPVSGGVLRSGVAIRTDDLALVTDDVAASLERDGLTAIVDLRSPAEVGITGRGPFGSRAVSYHHLPLMADIGRDMRRQHSLTHEAMGESYVSMFESCGSQLVTALNVIAYTPGATAFHCAAGRDRTGVLAAALLLALGAHDDDIVTDYAKTGANMPAIVDRISCVMGPMLAQLGFDESPLRMGGLAEGDMSVSMRRLLGHLRGSYDEPLEPLRRAGLSDDTVARLRARAVDARAGAGAAAPTGANAA</sequence>
<dbReference type="InterPro" id="IPR026893">
    <property type="entry name" value="Tyr/Ser_Pase_IphP-type"/>
</dbReference>
<dbReference type="PROSITE" id="PS00383">
    <property type="entry name" value="TYR_PHOSPHATASE_1"/>
    <property type="match status" value="1"/>
</dbReference>
<dbReference type="SUPFAM" id="SSF52799">
    <property type="entry name" value="(Phosphotyrosine protein) phosphatases II"/>
    <property type="match status" value="1"/>
</dbReference>
<dbReference type="RefSeq" id="WP_128387073.1">
    <property type="nucleotide sequence ID" value="NZ_CP035037.1"/>
</dbReference>